<dbReference type="SUPFAM" id="SSF49899">
    <property type="entry name" value="Concanavalin A-like lectins/glucanases"/>
    <property type="match status" value="1"/>
</dbReference>
<dbReference type="InterPro" id="IPR051051">
    <property type="entry name" value="E3_ubiq-ligase_TRIM/RNF"/>
</dbReference>
<dbReference type="SMART" id="SM00336">
    <property type="entry name" value="BBOX"/>
    <property type="match status" value="1"/>
</dbReference>
<evidence type="ECO:0000256" key="5">
    <source>
        <dbReference type="ARBA" id="ARBA00022859"/>
    </source>
</evidence>
<proteinExistence type="predicted"/>
<dbReference type="SUPFAM" id="SSF57845">
    <property type="entry name" value="B-box zinc-binding domain"/>
    <property type="match status" value="1"/>
</dbReference>
<dbReference type="GO" id="GO:0045087">
    <property type="term" value="P:innate immune response"/>
    <property type="evidence" value="ECO:0007669"/>
    <property type="project" value="UniProtKB-KW"/>
</dbReference>
<dbReference type="InterPro" id="IPR000315">
    <property type="entry name" value="Znf_B-box"/>
</dbReference>
<dbReference type="Gene3D" id="4.10.830.40">
    <property type="match status" value="1"/>
</dbReference>
<evidence type="ECO:0000256" key="6">
    <source>
        <dbReference type="PROSITE-ProRule" id="PRU00024"/>
    </source>
</evidence>
<gene>
    <name evidence="10" type="ORF">IRJ41_007208</name>
</gene>
<dbReference type="Pfam" id="PF00622">
    <property type="entry name" value="SPRY"/>
    <property type="match status" value="1"/>
</dbReference>
<dbReference type="SUPFAM" id="SSF57850">
    <property type="entry name" value="RING/U-box"/>
    <property type="match status" value="1"/>
</dbReference>
<evidence type="ECO:0000256" key="1">
    <source>
        <dbReference type="ARBA" id="ARBA00022588"/>
    </source>
</evidence>
<dbReference type="InterPro" id="IPR013320">
    <property type="entry name" value="ConA-like_dom_sf"/>
</dbReference>
<dbReference type="Gene3D" id="3.30.160.60">
    <property type="entry name" value="Classic Zinc Finger"/>
    <property type="match status" value="1"/>
</dbReference>
<dbReference type="InterPro" id="IPR006574">
    <property type="entry name" value="PRY"/>
</dbReference>
<dbReference type="InterPro" id="IPR043136">
    <property type="entry name" value="B30.2/SPRY_sf"/>
</dbReference>
<reference evidence="10" key="1">
    <citation type="submission" date="2021-02" db="EMBL/GenBank/DDBJ databases">
        <title>Comparative genomics reveals that relaxation of natural selection precedes convergent phenotypic evolution of cavefish.</title>
        <authorList>
            <person name="Peng Z."/>
        </authorList>
    </citation>
    <scope>NUCLEOTIDE SEQUENCE</scope>
    <source>
        <tissue evidence="10">Muscle</tissue>
    </source>
</reference>
<keyword evidence="4" id="KW-0862">Zinc</keyword>
<feature type="domain" description="B box-type" evidence="8">
    <location>
        <begin position="149"/>
        <end position="185"/>
    </location>
</feature>
<dbReference type="Gene3D" id="2.60.120.920">
    <property type="match status" value="1"/>
</dbReference>
<dbReference type="InterPro" id="IPR003877">
    <property type="entry name" value="SPRY_dom"/>
</dbReference>
<feature type="domain" description="B30.2/SPRY" evidence="9">
    <location>
        <begin position="340"/>
        <end position="537"/>
    </location>
</feature>
<evidence type="ECO:0000259" key="8">
    <source>
        <dbReference type="PROSITE" id="PS50119"/>
    </source>
</evidence>
<keyword evidence="11" id="KW-1185">Reference proteome</keyword>
<comment type="caution">
    <text evidence="10">The sequence shown here is derived from an EMBL/GenBank/DDBJ whole genome shotgun (WGS) entry which is preliminary data.</text>
</comment>
<dbReference type="Pfam" id="PF13765">
    <property type="entry name" value="PRY"/>
    <property type="match status" value="1"/>
</dbReference>
<protein>
    <submittedName>
        <fullName evidence="10">E3 ubiquitin-protein ligase MID2-like</fullName>
    </submittedName>
</protein>
<dbReference type="PROSITE" id="PS00518">
    <property type="entry name" value="ZF_RING_1"/>
    <property type="match status" value="1"/>
</dbReference>
<feature type="domain" description="RING-type" evidence="7">
    <location>
        <begin position="9"/>
        <end position="56"/>
    </location>
</feature>
<dbReference type="PROSITE" id="PS50188">
    <property type="entry name" value="B302_SPRY"/>
    <property type="match status" value="1"/>
</dbReference>
<dbReference type="InterPro" id="IPR001841">
    <property type="entry name" value="Znf_RING"/>
</dbReference>
<dbReference type="InterPro" id="IPR013083">
    <property type="entry name" value="Znf_RING/FYVE/PHD"/>
</dbReference>
<dbReference type="Pfam" id="PF13445">
    <property type="entry name" value="zf-RING_UBOX"/>
    <property type="match status" value="1"/>
</dbReference>
<keyword evidence="3 6" id="KW-0863">Zinc-finger</keyword>
<dbReference type="Gene3D" id="3.30.40.10">
    <property type="entry name" value="Zinc/RING finger domain, C3HC4 (zinc finger)"/>
    <property type="match status" value="1"/>
</dbReference>
<dbReference type="PANTHER" id="PTHR25465">
    <property type="entry name" value="B-BOX DOMAIN CONTAINING"/>
    <property type="match status" value="1"/>
</dbReference>
<name>A0A9W8C112_TRIRA</name>
<evidence type="ECO:0000259" key="9">
    <source>
        <dbReference type="PROSITE" id="PS50188"/>
    </source>
</evidence>
<dbReference type="EMBL" id="JAFHDT010000009">
    <property type="protein sequence ID" value="KAI7805420.1"/>
    <property type="molecule type" value="Genomic_DNA"/>
</dbReference>
<dbReference type="PROSITE" id="PS50089">
    <property type="entry name" value="ZF_RING_2"/>
    <property type="match status" value="1"/>
</dbReference>
<dbReference type="PROSITE" id="PS50119">
    <property type="entry name" value="ZF_BBOX"/>
    <property type="match status" value="1"/>
</dbReference>
<evidence type="ECO:0000256" key="4">
    <source>
        <dbReference type="ARBA" id="ARBA00022833"/>
    </source>
</evidence>
<dbReference type="AlphaFoldDB" id="A0A9W8C112"/>
<dbReference type="SMART" id="SM00184">
    <property type="entry name" value="RING"/>
    <property type="match status" value="1"/>
</dbReference>
<organism evidence="10 11">
    <name type="scientific">Triplophysa rosa</name>
    <name type="common">Cave loach</name>
    <dbReference type="NCBI Taxonomy" id="992332"/>
    <lineage>
        <taxon>Eukaryota</taxon>
        <taxon>Metazoa</taxon>
        <taxon>Chordata</taxon>
        <taxon>Craniata</taxon>
        <taxon>Vertebrata</taxon>
        <taxon>Euteleostomi</taxon>
        <taxon>Actinopterygii</taxon>
        <taxon>Neopterygii</taxon>
        <taxon>Teleostei</taxon>
        <taxon>Ostariophysi</taxon>
        <taxon>Cypriniformes</taxon>
        <taxon>Nemacheilidae</taxon>
        <taxon>Triplophysa</taxon>
    </lineage>
</organism>
<dbReference type="GO" id="GO:0005737">
    <property type="term" value="C:cytoplasm"/>
    <property type="evidence" value="ECO:0007669"/>
    <property type="project" value="UniProtKB-ARBA"/>
</dbReference>
<dbReference type="PRINTS" id="PR01407">
    <property type="entry name" value="BUTYPHLNCDUF"/>
</dbReference>
<sequence length="543" mass="62276">MDAGEELKCPVCVEPFTDPVRLPCGHNFCQSCIRVVWNMDDPETCRGGPLFCPECQILLPSELKLEINTGPQRKVRDVFAREQLDQSSQMPPSSIICDHCIEKTEVAVKSCLTCDASLCSAHTLLHQQREAFRWHSLIEVTEDLISFKCKEHGEELKLFCQEDQAPVCCLCIVVGSHKNHQAVKLQEACSEFKKVLKNKESILLQSRCLAEQAVQDLEELFSEVSKNAEACRLNIIEKYRQIKTLIEEDEKLMLTILETEEFYTNKWLKWRSESLQRRIGDFNTVLKSSQSLLQEENDIIFLQLLKKHGFGSRVDLPRVPVIQQEYSTPDKMKTVKHLADNLQDVVFQNTKRLWSSLREISLDPKTAHPELEVSADSLEVHWSKKPSQDTTQKTRITSQYSVRGKERFSSGSHYWEVAVWKKPYWLIGLSYESATREENLDHCSRGCNNMFCYIYHGNGIYLVCQNSKEKALTTGKKIQKLGVWVDIEKGAVMFYDADTLTLLQSFSVEFLGPVYPIFNPCIDLNRQNSQPLAIVHLGNKNKS</sequence>
<dbReference type="InterPro" id="IPR027370">
    <property type="entry name" value="Znf-RING_euk"/>
</dbReference>
<dbReference type="Proteomes" id="UP001059041">
    <property type="component" value="Linkage Group LG9"/>
</dbReference>
<evidence type="ECO:0000259" key="7">
    <source>
        <dbReference type="PROSITE" id="PS50089"/>
    </source>
</evidence>
<dbReference type="InterPro" id="IPR003879">
    <property type="entry name" value="Butyrophylin_SPRY"/>
</dbReference>
<dbReference type="PANTHER" id="PTHR25465:SF31">
    <property type="entry name" value="RING-TYPE DOMAIN-CONTAINING PROTEIN"/>
    <property type="match status" value="1"/>
</dbReference>
<evidence type="ECO:0000313" key="10">
    <source>
        <dbReference type="EMBL" id="KAI7805420.1"/>
    </source>
</evidence>
<keyword evidence="5" id="KW-0391">Immunity</keyword>
<evidence type="ECO:0000313" key="11">
    <source>
        <dbReference type="Proteomes" id="UP001059041"/>
    </source>
</evidence>
<evidence type="ECO:0000256" key="2">
    <source>
        <dbReference type="ARBA" id="ARBA00022723"/>
    </source>
</evidence>
<accession>A0A9W8C112</accession>
<dbReference type="InterPro" id="IPR017907">
    <property type="entry name" value="Znf_RING_CS"/>
</dbReference>
<keyword evidence="2" id="KW-0479">Metal-binding</keyword>
<evidence type="ECO:0000256" key="3">
    <source>
        <dbReference type="ARBA" id="ARBA00022771"/>
    </source>
</evidence>
<dbReference type="SMART" id="SM00449">
    <property type="entry name" value="SPRY"/>
    <property type="match status" value="1"/>
</dbReference>
<keyword evidence="1" id="KW-0399">Innate immunity</keyword>
<dbReference type="Pfam" id="PF00643">
    <property type="entry name" value="zf-B_box"/>
    <property type="match status" value="1"/>
</dbReference>
<dbReference type="GO" id="GO:0008270">
    <property type="term" value="F:zinc ion binding"/>
    <property type="evidence" value="ECO:0007669"/>
    <property type="project" value="UniProtKB-KW"/>
</dbReference>
<dbReference type="CDD" id="cd19769">
    <property type="entry name" value="Bbox2_TRIM16-like"/>
    <property type="match status" value="1"/>
</dbReference>
<dbReference type="InterPro" id="IPR001870">
    <property type="entry name" value="B30.2/SPRY"/>
</dbReference>